<dbReference type="EMBL" id="BAEO01000008">
    <property type="protein sequence ID" value="GAC17598.1"/>
    <property type="molecule type" value="Genomic_DNA"/>
</dbReference>
<dbReference type="PROSITE" id="PS50222">
    <property type="entry name" value="EF_HAND_2"/>
    <property type="match status" value="1"/>
</dbReference>
<evidence type="ECO:0000313" key="4">
    <source>
        <dbReference type="Proteomes" id="UP000006327"/>
    </source>
</evidence>
<comment type="caution">
    <text evidence="3">The sequence shown here is derived from an EMBL/GenBank/DDBJ whole genome shotgun (WGS) entry which is preliminary data.</text>
</comment>
<dbReference type="InterPro" id="IPR018247">
    <property type="entry name" value="EF_Hand_1_Ca_BS"/>
</dbReference>
<dbReference type="PROSITE" id="PS00018">
    <property type="entry name" value="EF_HAND_1"/>
    <property type="match status" value="1"/>
</dbReference>
<evidence type="ECO:0000313" key="3">
    <source>
        <dbReference type="EMBL" id="GAC17598.1"/>
    </source>
</evidence>
<dbReference type="Proteomes" id="UP000006327">
    <property type="component" value="Unassembled WGS sequence"/>
</dbReference>
<feature type="chain" id="PRO_5003900171" description="EF-hand domain-containing protein" evidence="1">
    <location>
        <begin position="19"/>
        <end position="69"/>
    </location>
</feature>
<evidence type="ECO:0000256" key="1">
    <source>
        <dbReference type="SAM" id="SignalP"/>
    </source>
</evidence>
<dbReference type="InterPro" id="IPR011992">
    <property type="entry name" value="EF-hand-dom_pair"/>
</dbReference>
<keyword evidence="1" id="KW-0732">Signal</keyword>
<dbReference type="OrthoDB" id="6388006at2"/>
<evidence type="ECO:0000259" key="2">
    <source>
        <dbReference type="PROSITE" id="PS50222"/>
    </source>
</evidence>
<accession>K6YLT0</accession>
<name>K6YLT0_9ALTE</name>
<dbReference type="AlphaFoldDB" id="K6YLT0"/>
<sequence length="69" mass="7485">MKKLIPLVVLTFASMALIAEEDLIAKLDSDNDGRISIEEAAQDASLAAMFAELDTNKDGYLSPSELENQ</sequence>
<protein>
    <recommendedName>
        <fullName evidence="2">EF-hand domain-containing protein</fullName>
    </recommendedName>
</protein>
<keyword evidence="4" id="KW-1185">Reference proteome</keyword>
<proteinExistence type="predicted"/>
<dbReference type="RefSeq" id="WP_007616538.1">
    <property type="nucleotide sequence ID" value="NZ_BAEO01000008.1"/>
</dbReference>
<gene>
    <name evidence="3" type="ORF">GARC_0617</name>
</gene>
<dbReference type="STRING" id="493475.GARC_0617"/>
<reference evidence="3 4" key="1">
    <citation type="journal article" date="2017" name="Antonie Van Leeuwenhoek">
        <title>Rhizobium rhizosphaerae sp. nov., a novel species isolated from rice rhizosphere.</title>
        <authorList>
            <person name="Zhao J.J."/>
            <person name="Zhang J."/>
            <person name="Zhang R.J."/>
            <person name="Zhang C.W."/>
            <person name="Yin H.Q."/>
            <person name="Zhang X.X."/>
        </authorList>
    </citation>
    <scope>NUCLEOTIDE SEQUENCE [LARGE SCALE GENOMIC DNA]</scope>
    <source>
        <strain evidence="3 4">BSs20135</strain>
    </source>
</reference>
<dbReference type="Gene3D" id="1.10.238.10">
    <property type="entry name" value="EF-hand"/>
    <property type="match status" value="1"/>
</dbReference>
<feature type="signal peptide" evidence="1">
    <location>
        <begin position="1"/>
        <end position="18"/>
    </location>
</feature>
<dbReference type="Pfam" id="PF13202">
    <property type="entry name" value="EF-hand_5"/>
    <property type="match status" value="2"/>
</dbReference>
<dbReference type="InterPro" id="IPR002048">
    <property type="entry name" value="EF_hand_dom"/>
</dbReference>
<dbReference type="SUPFAM" id="SSF47473">
    <property type="entry name" value="EF-hand"/>
    <property type="match status" value="1"/>
</dbReference>
<organism evidence="3 4">
    <name type="scientific">Paraglaciecola arctica BSs20135</name>
    <dbReference type="NCBI Taxonomy" id="493475"/>
    <lineage>
        <taxon>Bacteria</taxon>
        <taxon>Pseudomonadati</taxon>
        <taxon>Pseudomonadota</taxon>
        <taxon>Gammaproteobacteria</taxon>
        <taxon>Alteromonadales</taxon>
        <taxon>Alteromonadaceae</taxon>
        <taxon>Paraglaciecola</taxon>
    </lineage>
</organism>
<dbReference type="GO" id="GO:0005509">
    <property type="term" value="F:calcium ion binding"/>
    <property type="evidence" value="ECO:0007669"/>
    <property type="project" value="InterPro"/>
</dbReference>
<feature type="domain" description="EF-hand" evidence="2">
    <location>
        <begin position="41"/>
        <end position="69"/>
    </location>
</feature>